<gene>
    <name evidence="2" type="ORF">H0235_001954</name>
</gene>
<dbReference type="AlphaFoldDB" id="A0A834UI20"/>
<dbReference type="EMBL" id="JACSDY010000001">
    <property type="protein sequence ID" value="KAF7439563.1"/>
    <property type="molecule type" value="Genomic_DNA"/>
</dbReference>
<evidence type="ECO:0000313" key="2">
    <source>
        <dbReference type="EMBL" id="KAF7439563.1"/>
    </source>
</evidence>
<proteinExistence type="predicted"/>
<evidence type="ECO:0000313" key="3">
    <source>
        <dbReference type="Proteomes" id="UP000600918"/>
    </source>
</evidence>
<sequence>MHPWDALWIGLTRHPSDDDDVNDVDDDDDDDDDDEDCDFVTKKSYLGRPYIHISVYLKSKEEPRGGAMIA</sequence>
<comment type="caution">
    <text evidence="2">The sequence shown here is derived from an EMBL/GenBank/DDBJ whole genome shotgun (WGS) entry which is preliminary data.</text>
</comment>
<keyword evidence="3" id="KW-1185">Reference proteome</keyword>
<organism evidence="2 3">
    <name type="scientific">Vespula pensylvanica</name>
    <name type="common">Western yellow jacket</name>
    <name type="synonym">Wasp</name>
    <dbReference type="NCBI Taxonomy" id="30213"/>
    <lineage>
        <taxon>Eukaryota</taxon>
        <taxon>Metazoa</taxon>
        <taxon>Ecdysozoa</taxon>
        <taxon>Arthropoda</taxon>
        <taxon>Hexapoda</taxon>
        <taxon>Insecta</taxon>
        <taxon>Pterygota</taxon>
        <taxon>Neoptera</taxon>
        <taxon>Endopterygota</taxon>
        <taxon>Hymenoptera</taxon>
        <taxon>Apocrita</taxon>
        <taxon>Aculeata</taxon>
        <taxon>Vespoidea</taxon>
        <taxon>Vespidae</taxon>
        <taxon>Vespinae</taxon>
        <taxon>Vespula</taxon>
    </lineage>
</organism>
<protein>
    <submittedName>
        <fullName evidence="2">Uncharacterized protein</fullName>
    </submittedName>
</protein>
<accession>A0A834UI20</accession>
<evidence type="ECO:0000256" key="1">
    <source>
        <dbReference type="SAM" id="MobiDB-lite"/>
    </source>
</evidence>
<dbReference type="Proteomes" id="UP000600918">
    <property type="component" value="Unassembled WGS sequence"/>
</dbReference>
<name>A0A834UI20_VESPE</name>
<feature type="region of interest" description="Disordered" evidence="1">
    <location>
        <begin position="12"/>
        <end position="35"/>
    </location>
</feature>
<feature type="compositionally biased region" description="Acidic residues" evidence="1">
    <location>
        <begin position="17"/>
        <end position="35"/>
    </location>
</feature>
<reference evidence="2" key="1">
    <citation type="journal article" date="2020" name="G3 (Bethesda)">
        <title>High-Quality Assemblies for Three Invasive Social Wasps from the &lt;i&gt;Vespula&lt;/i&gt; Genus.</title>
        <authorList>
            <person name="Harrop T.W.R."/>
            <person name="Guhlin J."/>
            <person name="McLaughlin G.M."/>
            <person name="Permina E."/>
            <person name="Stockwell P."/>
            <person name="Gilligan J."/>
            <person name="Le Lec M.F."/>
            <person name="Gruber M.A.M."/>
            <person name="Quinn O."/>
            <person name="Lovegrove M."/>
            <person name="Duncan E.J."/>
            <person name="Remnant E.J."/>
            <person name="Van Eeckhoven J."/>
            <person name="Graham B."/>
            <person name="Knapp R.A."/>
            <person name="Langford K.W."/>
            <person name="Kronenberg Z."/>
            <person name="Press M.O."/>
            <person name="Eacker S.M."/>
            <person name="Wilson-Rankin E.E."/>
            <person name="Purcell J."/>
            <person name="Lester P.J."/>
            <person name="Dearden P.K."/>
        </authorList>
    </citation>
    <scope>NUCLEOTIDE SEQUENCE</scope>
    <source>
        <strain evidence="2">Volc-1</strain>
    </source>
</reference>